<gene>
    <name evidence="1" type="ORF">RMSM_04023</name>
</gene>
<evidence type="ECO:0000313" key="1">
    <source>
        <dbReference type="EMBL" id="EMI19060.1"/>
    </source>
</evidence>
<keyword evidence="2" id="KW-1185">Reference proteome</keyword>
<proteinExistence type="predicted"/>
<dbReference type="EMBL" id="ANOG01000579">
    <property type="protein sequence ID" value="EMI19060.1"/>
    <property type="molecule type" value="Genomic_DNA"/>
</dbReference>
<organism evidence="1 2">
    <name type="scientific">Rhodopirellula maiorica SM1</name>
    <dbReference type="NCBI Taxonomy" id="1265738"/>
    <lineage>
        <taxon>Bacteria</taxon>
        <taxon>Pseudomonadati</taxon>
        <taxon>Planctomycetota</taxon>
        <taxon>Planctomycetia</taxon>
        <taxon>Pirellulales</taxon>
        <taxon>Pirellulaceae</taxon>
        <taxon>Novipirellula</taxon>
    </lineage>
</organism>
<dbReference type="AlphaFoldDB" id="M5RID4"/>
<feature type="non-terminal residue" evidence="1">
    <location>
        <position position="1"/>
    </location>
</feature>
<protein>
    <submittedName>
        <fullName evidence="1">Uncharacterized protein</fullName>
    </submittedName>
</protein>
<sequence length="41" mass="4399">GIIGASGGNFERDQLKATRDVAKHTKVIAKEAKKDKGGKFK</sequence>
<comment type="caution">
    <text evidence="1">The sequence shown here is derived from an EMBL/GenBank/DDBJ whole genome shotgun (WGS) entry which is preliminary data.</text>
</comment>
<reference evidence="1 2" key="1">
    <citation type="journal article" date="2013" name="Mar. Genomics">
        <title>Expression of sulfatases in Rhodopirellula baltica and the diversity of sulfatases in the genus Rhodopirellula.</title>
        <authorList>
            <person name="Wegner C.E."/>
            <person name="Richter-Heitmann T."/>
            <person name="Klindworth A."/>
            <person name="Klockow C."/>
            <person name="Richter M."/>
            <person name="Achstetter T."/>
            <person name="Glockner F.O."/>
            <person name="Harder J."/>
        </authorList>
    </citation>
    <scope>NUCLEOTIDE SEQUENCE [LARGE SCALE GENOMIC DNA]</scope>
    <source>
        <strain evidence="1 2">SM1</strain>
    </source>
</reference>
<name>M5RID4_9BACT</name>
<dbReference type="Proteomes" id="UP000011991">
    <property type="component" value="Unassembled WGS sequence"/>
</dbReference>
<evidence type="ECO:0000313" key="2">
    <source>
        <dbReference type="Proteomes" id="UP000011991"/>
    </source>
</evidence>
<accession>M5RID4</accession>